<sequence>MPCKKKTALLFLRIMKSKSTAKNIDRSRGTHHTSEKERSCG</sequence>
<evidence type="ECO:0000256" key="1">
    <source>
        <dbReference type="SAM" id="MobiDB-lite"/>
    </source>
</evidence>
<proteinExistence type="predicted"/>
<organism evidence="2 3">
    <name type="scientific">Candidatus Electrothrix aarhusensis</name>
    <dbReference type="NCBI Taxonomy" id="1859131"/>
    <lineage>
        <taxon>Bacteria</taxon>
        <taxon>Pseudomonadati</taxon>
        <taxon>Thermodesulfobacteriota</taxon>
        <taxon>Desulfobulbia</taxon>
        <taxon>Desulfobulbales</taxon>
        <taxon>Desulfobulbaceae</taxon>
        <taxon>Candidatus Electrothrix</taxon>
    </lineage>
</organism>
<keyword evidence="3" id="KW-1185">Reference proteome</keyword>
<dbReference type="EMBL" id="MTKO01000002">
    <property type="protein sequence ID" value="RWX48279.1"/>
    <property type="molecule type" value="Genomic_DNA"/>
</dbReference>
<feature type="compositionally biased region" description="Basic and acidic residues" evidence="1">
    <location>
        <begin position="23"/>
        <end position="41"/>
    </location>
</feature>
<dbReference type="Proteomes" id="UP000287853">
    <property type="component" value="Unassembled WGS sequence"/>
</dbReference>
<comment type="caution">
    <text evidence="2">The sequence shown here is derived from an EMBL/GenBank/DDBJ whole genome shotgun (WGS) entry which is preliminary data.</text>
</comment>
<name>A0A3S4TDM5_9BACT</name>
<reference evidence="2 3" key="1">
    <citation type="submission" date="2017-01" db="EMBL/GenBank/DDBJ databases">
        <title>The cable genome- insights into the physiology and evolution of filamentous bacteria capable of sulfide oxidation via long distance electron transfer.</title>
        <authorList>
            <person name="Schreiber L."/>
            <person name="Bjerg J.T."/>
            <person name="Boggild A."/>
            <person name="Van De Vossenberg J."/>
            <person name="Meysman F."/>
            <person name="Nielsen L.P."/>
            <person name="Schramm A."/>
            <person name="Kjeldsen K.U."/>
        </authorList>
    </citation>
    <scope>NUCLEOTIDE SEQUENCE [LARGE SCALE GENOMIC DNA]</scope>
    <source>
        <strain evidence="2">MCF</strain>
    </source>
</reference>
<dbReference type="AlphaFoldDB" id="A0A3S4TDM5"/>
<gene>
    <name evidence="2" type="ORF">H206_05181</name>
</gene>
<evidence type="ECO:0000313" key="2">
    <source>
        <dbReference type="EMBL" id="RWX48279.1"/>
    </source>
</evidence>
<feature type="region of interest" description="Disordered" evidence="1">
    <location>
        <begin position="17"/>
        <end position="41"/>
    </location>
</feature>
<protein>
    <submittedName>
        <fullName evidence="2">Uncharacterized protein</fullName>
    </submittedName>
</protein>
<evidence type="ECO:0000313" key="3">
    <source>
        <dbReference type="Proteomes" id="UP000287853"/>
    </source>
</evidence>
<accession>A0A3S4TDM5</accession>